<accession>F4RZ80</accession>
<evidence type="ECO:0000256" key="1">
    <source>
        <dbReference type="SAM" id="MobiDB-lite"/>
    </source>
</evidence>
<dbReference type="GeneID" id="18924020"/>
<dbReference type="HOGENOM" id="CLU_2050152_0_0_1"/>
<evidence type="ECO:0000313" key="2">
    <source>
        <dbReference type="EMBL" id="EGG02177.1"/>
    </source>
</evidence>
<dbReference type="OrthoDB" id="5584247at2759"/>
<organism evidence="3">
    <name type="scientific">Melampsora larici-populina (strain 98AG31 / pathotype 3-4-7)</name>
    <name type="common">Poplar leaf rust fungus</name>
    <dbReference type="NCBI Taxonomy" id="747676"/>
    <lineage>
        <taxon>Eukaryota</taxon>
        <taxon>Fungi</taxon>
        <taxon>Dikarya</taxon>
        <taxon>Basidiomycota</taxon>
        <taxon>Pucciniomycotina</taxon>
        <taxon>Pucciniomycetes</taxon>
        <taxon>Pucciniales</taxon>
        <taxon>Melampsoraceae</taxon>
        <taxon>Melampsora</taxon>
    </lineage>
</organism>
<dbReference type="EMBL" id="GL883132">
    <property type="protein sequence ID" value="EGG02177.1"/>
    <property type="molecule type" value="Genomic_DNA"/>
</dbReference>
<proteinExistence type="predicted"/>
<dbReference type="AlphaFoldDB" id="F4RZ80"/>
<dbReference type="KEGG" id="mlr:MELLADRAFT_110270"/>
<reference evidence="3" key="1">
    <citation type="journal article" date="2011" name="Proc. Natl. Acad. Sci. U.S.A.">
        <title>Obligate biotrophy features unraveled by the genomic analysis of rust fungi.</title>
        <authorList>
            <person name="Duplessis S."/>
            <person name="Cuomo C.A."/>
            <person name="Lin Y.-C."/>
            <person name="Aerts A."/>
            <person name="Tisserant E."/>
            <person name="Veneault-Fourrey C."/>
            <person name="Joly D.L."/>
            <person name="Hacquard S."/>
            <person name="Amselem J."/>
            <person name="Cantarel B.L."/>
            <person name="Chiu R."/>
            <person name="Coutinho P.M."/>
            <person name="Feau N."/>
            <person name="Field M."/>
            <person name="Frey P."/>
            <person name="Gelhaye E."/>
            <person name="Goldberg J."/>
            <person name="Grabherr M.G."/>
            <person name="Kodira C.D."/>
            <person name="Kohler A."/>
            <person name="Kuees U."/>
            <person name="Lindquist E.A."/>
            <person name="Lucas S.M."/>
            <person name="Mago R."/>
            <person name="Mauceli E."/>
            <person name="Morin E."/>
            <person name="Murat C."/>
            <person name="Pangilinan J.L."/>
            <person name="Park R."/>
            <person name="Pearson M."/>
            <person name="Quesneville H."/>
            <person name="Rouhier N."/>
            <person name="Sakthikumar S."/>
            <person name="Salamov A.A."/>
            <person name="Schmutz J."/>
            <person name="Selles B."/>
            <person name="Shapiro H."/>
            <person name="Tanguay P."/>
            <person name="Tuskan G.A."/>
            <person name="Henrissat B."/>
            <person name="Van de Peer Y."/>
            <person name="Rouze P."/>
            <person name="Ellis J.G."/>
            <person name="Dodds P.N."/>
            <person name="Schein J.E."/>
            <person name="Zhong S."/>
            <person name="Hamelin R.C."/>
            <person name="Grigoriev I.V."/>
            <person name="Szabo L.J."/>
            <person name="Martin F."/>
        </authorList>
    </citation>
    <scope>NUCLEOTIDE SEQUENCE [LARGE SCALE GENOMIC DNA]</scope>
    <source>
        <strain evidence="3">98AG31 / pathotype 3-4-7</strain>
    </source>
</reference>
<feature type="region of interest" description="Disordered" evidence="1">
    <location>
        <begin position="73"/>
        <end position="99"/>
    </location>
</feature>
<gene>
    <name evidence="2" type="ORF">MELLADRAFT_110270</name>
</gene>
<name>F4RZ80_MELLP</name>
<dbReference type="InParanoid" id="F4RZ80"/>
<dbReference type="RefSeq" id="XP_007414434.1">
    <property type="nucleotide sequence ID" value="XM_007414372.1"/>
</dbReference>
<dbReference type="VEuPathDB" id="FungiDB:MELLADRAFT_110270"/>
<keyword evidence="3" id="KW-1185">Reference proteome</keyword>
<protein>
    <submittedName>
        <fullName evidence="2">Uncharacterized protein</fullName>
    </submittedName>
</protein>
<sequence>MTPTRLTPTKYPSSSSGYWYITKRKSRRSINGSSRRTPRCSGASCLLKSRSPIPVLQLASHVSPAVRAVFPHNNLDEERDAQRNPVGLSRRGTSHLKNPTQPVIYLSSAITRTDLIASAE</sequence>
<evidence type="ECO:0000313" key="3">
    <source>
        <dbReference type="Proteomes" id="UP000001072"/>
    </source>
</evidence>
<dbReference type="Proteomes" id="UP000001072">
    <property type="component" value="Unassembled WGS sequence"/>
</dbReference>